<keyword evidence="3 5" id="KW-1133">Transmembrane helix</keyword>
<dbReference type="GO" id="GO:0016020">
    <property type="term" value="C:membrane"/>
    <property type="evidence" value="ECO:0007669"/>
    <property type="project" value="UniProtKB-SubCell"/>
</dbReference>
<dbReference type="RefSeq" id="WP_066638510.1">
    <property type="nucleotide sequence ID" value="NZ_CP014989.1"/>
</dbReference>
<evidence type="ECO:0000313" key="7">
    <source>
        <dbReference type="Proteomes" id="UP000092482"/>
    </source>
</evidence>
<keyword evidence="4 5" id="KW-0472">Membrane</keyword>
<evidence type="ECO:0000256" key="2">
    <source>
        <dbReference type="ARBA" id="ARBA00022692"/>
    </source>
</evidence>
<reference evidence="6 7" key="1">
    <citation type="submission" date="2016-03" db="EMBL/GenBank/DDBJ databases">
        <title>Shallow-sea hydrothermal system.</title>
        <authorList>
            <person name="Tang K."/>
        </authorList>
    </citation>
    <scope>NUCLEOTIDE SEQUENCE [LARGE SCALE GENOMIC DNA]</scope>
    <source>
        <strain evidence="6 7">JLT9</strain>
    </source>
</reference>
<dbReference type="AlphaFoldDB" id="A0A1B1NBY5"/>
<protein>
    <submittedName>
        <fullName evidence="6">Metal transporter, ZIP family</fullName>
    </submittedName>
</protein>
<comment type="subcellular location">
    <subcellularLocation>
        <location evidence="1">Membrane</location>
        <topology evidence="1">Multi-pass membrane protein</topology>
    </subcellularLocation>
</comment>
<dbReference type="Proteomes" id="UP000092482">
    <property type="component" value="Chromosome"/>
</dbReference>
<feature type="transmembrane region" description="Helical" evidence="5">
    <location>
        <begin position="34"/>
        <end position="56"/>
    </location>
</feature>
<gene>
    <name evidence="6" type="ORF">SGUI_1564</name>
</gene>
<dbReference type="Pfam" id="PF02535">
    <property type="entry name" value="Zip"/>
    <property type="match status" value="1"/>
</dbReference>
<feature type="transmembrane region" description="Helical" evidence="5">
    <location>
        <begin position="216"/>
        <end position="235"/>
    </location>
</feature>
<dbReference type="EMBL" id="CP014989">
    <property type="protein sequence ID" value="ANS78960.1"/>
    <property type="molecule type" value="Genomic_DNA"/>
</dbReference>
<organism evidence="6 7">
    <name type="scientific">Serinicoccus hydrothermalis</name>
    <dbReference type="NCBI Taxonomy" id="1758689"/>
    <lineage>
        <taxon>Bacteria</taxon>
        <taxon>Bacillati</taxon>
        <taxon>Actinomycetota</taxon>
        <taxon>Actinomycetes</taxon>
        <taxon>Micrococcales</taxon>
        <taxon>Ornithinimicrobiaceae</taxon>
        <taxon>Serinicoccus</taxon>
    </lineage>
</organism>
<evidence type="ECO:0000256" key="4">
    <source>
        <dbReference type="ARBA" id="ARBA00023136"/>
    </source>
</evidence>
<dbReference type="PANTHER" id="PTHR11040:SF205">
    <property type="entry name" value="ZINC TRANSPORTER ZUPT"/>
    <property type="match status" value="1"/>
</dbReference>
<dbReference type="InterPro" id="IPR003689">
    <property type="entry name" value="ZIP"/>
</dbReference>
<feature type="transmembrane region" description="Helical" evidence="5">
    <location>
        <begin position="68"/>
        <end position="87"/>
    </location>
</feature>
<sequence>MALALAVTVLAGLSTCVGGWLGTRRVALRPGVMAAALCFAAGVMITISVLEIAPSAQRALSEVVGGRAALLWVLGAMVVGGAVVHLFCHLMPHRFTPAEAGGGEDLRRIRSGELDVGLLRTGLLLAGVVGLHNLPEGLATLVATLDDPRVGVVLAAAIAIHNIPEGLVVAAPIYAATGSRRRAMLWAAASGLAEPVGAVLGYLALRALLPVEWVDLSLALVAGMMIAVSLVELIPTALRYAARRRDLVAGFSLGAVVMGLSLALLTL</sequence>
<evidence type="ECO:0000256" key="5">
    <source>
        <dbReference type="SAM" id="Phobius"/>
    </source>
</evidence>
<evidence type="ECO:0000256" key="3">
    <source>
        <dbReference type="ARBA" id="ARBA00022989"/>
    </source>
</evidence>
<keyword evidence="2 5" id="KW-0812">Transmembrane</keyword>
<evidence type="ECO:0000313" key="6">
    <source>
        <dbReference type="EMBL" id="ANS78960.1"/>
    </source>
</evidence>
<dbReference type="OrthoDB" id="9787346at2"/>
<proteinExistence type="predicted"/>
<keyword evidence="7" id="KW-1185">Reference proteome</keyword>
<dbReference type="KEGG" id="serj:SGUI_1564"/>
<name>A0A1B1NBY5_9MICO</name>
<evidence type="ECO:0000256" key="1">
    <source>
        <dbReference type="ARBA" id="ARBA00004141"/>
    </source>
</evidence>
<dbReference type="GO" id="GO:0005385">
    <property type="term" value="F:zinc ion transmembrane transporter activity"/>
    <property type="evidence" value="ECO:0007669"/>
    <property type="project" value="TreeGrafter"/>
</dbReference>
<feature type="transmembrane region" description="Helical" evidence="5">
    <location>
        <begin position="150"/>
        <end position="176"/>
    </location>
</feature>
<feature type="transmembrane region" description="Helical" evidence="5">
    <location>
        <begin position="247"/>
        <end position="265"/>
    </location>
</feature>
<dbReference type="PANTHER" id="PTHR11040">
    <property type="entry name" value="ZINC/IRON TRANSPORTER"/>
    <property type="match status" value="1"/>
</dbReference>
<accession>A0A1B1NBY5</accession>
<feature type="transmembrane region" description="Helical" evidence="5">
    <location>
        <begin position="183"/>
        <end position="204"/>
    </location>
</feature>
<dbReference type="STRING" id="1758689.SGUI_1564"/>